<comment type="caution">
    <text evidence="2">The sequence shown here is derived from an EMBL/GenBank/DDBJ whole genome shotgun (WGS) entry which is preliminary data.</text>
</comment>
<evidence type="ECO:0000313" key="3">
    <source>
        <dbReference type="Proteomes" id="UP000283805"/>
    </source>
</evidence>
<accession>A0A3R7D6S5</accession>
<name>A0A3R7D6S5_9EURY</name>
<gene>
    <name evidence="2" type="ORF">ATJ93_4674</name>
</gene>
<feature type="domain" description="DUF7837" evidence="1">
    <location>
        <begin position="6"/>
        <end position="50"/>
    </location>
</feature>
<keyword evidence="3" id="KW-1185">Reference proteome</keyword>
<evidence type="ECO:0000313" key="2">
    <source>
        <dbReference type="EMBL" id="RKD85904.1"/>
    </source>
</evidence>
<reference evidence="2 3" key="1">
    <citation type="submission" date="2018-09" db="EMBL/GenBank/DDBJ databases">
        <title>Genomic Encyclopedia of Archaeal and Bacterial Type Strains, Phase II (KMG-II): from individual species to whole genera.</title>
        <authorList>
            <person name="Goeker M."/>
        </authorList>
    </citation>
    <scope>NUCLEOTIDE SEQUENCE [LARGE SCALE GENOMIC DNA]</scope>
    <source>
        <strain evidence="2 3">DSM 13151</strain>
    </source>
</reference>
<evidence type="ECO:0000259" key="1">
    <source>
        <dbReference type="Pfam" id="PF25207"/>
    </source>
</evidence>
<proteinExistence type="predicted"/>
<sequence>MSTTNSPSLGTCPFCHAEITSSDVILEYETVTGPTVYAECPECRDVVTPE</sequence>
<dbReference type="InterPro" id="IPR057159">
    <property type="entry name" value="DUF7837"/>
</dbReference>
<organism evidence="2 3">
    <name type="scientific">Halopiger aswanensis</name>
    <dbReference type="NCBI Taxonomy" id="148449"/>
    <lineage>
        <taxon>Archaea</taxon>
        <taxon>Methanobacteriati</taxon>
        <taxon>Methanobacteriota</taxon>
        <taxon>Stenosarchaea group</taxon>
        <taxon>Halobacteria</taxon>
        <taxon>Halobacteriales</taxon>
        <taxon>Natrialbaceae</taxon>
        <taxon>Halopiger</taxon>
    </lineage>
</organism>
<dbReference type="RefSeq" id="WP_170155641.1">
    <property type="nucleotide sequence ID" value="NZ_RAPO01000011.1"/>
</dbReference>
<dbReference type="EMBL" id="RAPO01000011">
    <property type="protein sequence ID" value="RKD85904.1"/>
    <property type="molecule type" value="Genomic_DNA"/>
</dbReference>
<dbReference type="AlphaFoldDB" id="A0A3R7D6S5"/>
<protein>
    <recommendedName>
        <fullName evidence="1">DUF7837 domain-containing protein</fullName>
    </recommendedName>
</protein>
<dbReference type="Pfam" id="PF25207">
    <property type="entry name" value="DUF7837"/>
    <property type="match status" value="1"/>
</dbReference>
<dbReference type="Proteomes" id="UP000283805">
    <property type="component" value="Unassembled WGS sequence"/>
</dbReference>
<dbReference type="OrthoDB" id="216193at2157"/>